<keyword evidence="3" id="KW-0418">Kinase</keyword>
<evidence type="ECO:0000256" key="10">
    <source>
        <dbReference type="ARBA" id="ARBA00048679"/>
    </source>
</evidence>
<evidence type="ECO:0000256" key="7">
    <source>
        <dbReference type="ARBA" id="ARBA00023136"/>
    </source>
</evidence>
<dbReference type="PANTHER" id="PTHR27009">
    <property type="entry name" value="RUST RESISTANCE KINASE LR10-RELATED"/>
    <property type="match status" value="1"/>
</dbReference>
<evidence type="ECO:0000256" key="5">
    <source>
        <dbReference type="ARBA" id="ARBA00022729"/>
    </source>
</evidence>
<proteinExistence type="predicted"/>
<reference evidence="13" key="1">
    <citation type="submission" date="2023-07" db="EMBL/GenBank/DDBJ databases">
        <title>draft genome sequence of fig (Ficus carica).</title>
        <authorList>
            <person name="Takahashi T."/>
            <person name="Nishimura K."/>
        </authorList>
    </citation>
    <scope>NUCLEOTIDE SEQUENCE</scope>
</reference>
<feature type="binding site" evidence="11">
    <location>
        <position position="642"/>
    </location>
    <ligand>
        <name>ATP</name>
        <dbReference type="ChEBI" id="CHEBI:30616"/>
    </ligand>
</feature>
<keyword evidence="11" id="KW-0547">Nucleotide-binding</keyword>
<dbReference type="EMBL" id="BTGU01000070">
    <property type="protein sequence ID" value="GMN57392.1"/>
    <property type="molecule type" value="Genomic_DNA"/>
</dbReference>
<dbReference type="Pfam" id="PF13947">
    <property type="entry name" value="GUB_WAK_bind"/>
    <property type="match status" value="2"/>
</dbReference>
<dbReference type="InterPro" id="IPR001245">
    <property type="entry name" value="Ser-Thr/Tyr_kinase_cat_dom"/>
</dbReference>
<dbReference type="GO" id="GO:0004674">
    <property type="term" value="F:protein serine/threonine kinase activity"/>
    <property type="evidence" value="ECO:0007669"/>
    <property type="project" value="UniProtKB-KW"/>
</dbReference>
<dbReference type="GO" id="GO:0030247">
    <property type="term" value="F:polysaccharide binding"/>
    <property type="evidence" value="ECO:0007669"/>
    <property type="project" value="InterPro"/>
</dbReference>
<keyword evidence="5" id="KW-0732">Signal</keyword>
<dbReference type="GO" id="GO:0005524">
    <property type="term" value="F:ATP binding"/>
    <property type="evidence" value="ECO:0007669"/>
    <property type="project" value="UniProtKB-UniRule"/>
</dbReference>
<evidence type="ECO:0000256" key="4">
    <source>
        <dbReference type="ARBA" id="ARBA00022692"/>
    </source>
</evidence>
<dbReference type="InterPro" id="IPR025287">
    <property type="entry name" value="WAK_GUB"/>
</dbReference>
<evidence type="ECO:0000313" key="14">
    <source>
        <dbReference type="Proteomes" id="UP001187192"/>
    </source>
</evidence>
<evidence type="ECO:0000256" key="8">
    <source>
        <dbReference type="ARBA" id="ARBA00023180"/>
    </source>
</evidence>
<gene>
    <name evidence="13" type="ORF">TIFTF001_026508</name>
</gene>
<name>A0AA88DLB8_FICCA</name>
<feature type="domain" description="Protein kinase" evidence="12">
    <location>
        <begin position="614"/>
        <end position="875"/>
    </location>
</feature>
<sequence>MFPMQLKSFLFFLKMRYSHVSDIVFVLVLVAAAMLLAVHFPTTHASASADDLQRYNICSTPIPCADIQNMSYPFWGGMRPDYCGHTTFELECSGGAAKITIMSLTYRVLHINQTARTLRVVRTDYSNDLCPAHLVNSTLDSTHFDLAFGTAAVQLYYNCPRSDNLSVSSQEFSCNSDQTPAISNYFGYHGSVYQLVTSCKECVVVYVSSYYGLSVEIINSGFDLKWKANDTLCDGCQVSGGKCGYDSTSGEFTCHCQDRSYPFTCGSDYEGPYDENYLNCSTRSHCAGLDDIIYPFWGGNKPEYCGHPDFKLNCSGQQAEITIMSKTYQVLDINQTSHTLMVTAEDFYEAYYCPSTYPVHKLSFVGSSFLDYPLENQDITIFYNCEISNINALAEINTSYHCDNKEDVLFNFILTDDLRAKNQTKNGIPLSDVIRTCSGGSTVVPVSRSPLQILSEGSFEIGPTNYFYHYYWADEIYYRNYTIIGFWLEWELPNHTKSRCDDCQKSGGVCGYNSSSRDFSCYCRDRPYPLTCVASSAGSSLKRDWAIGISAALSGIITITILIIYKCKRESISSKLGFLKKDESDGFNVEAFIENYGPFAPKRYTYAHVRKMTNSFAEKVGRGGFGSVYKGKLSDGSLVAVKMLKESKSNGEEFINEVASIGRTSHVNIVTLVGFCYERSQRALVYEYMPNGSLDKFIINQESAKKNTRLEWKTLYEIASGIARGTRILAPRLEDSIVSMLGARGTVGYVAPEVYCRNFGRVSYKSDVYSYGMMVLEMVGGRKNIDVGVSRTSKIYFPDWLHNHINDYGENLEIGEEMTNEDEEMARKMILVSLWCIQTLPSDRPSMTKVVEMSEGSLQSLQIPPKPTFSLPTEQ</sequence>
<dbReference type="PROSITE" id="PS50011">
    <property type="entry name" value="PROTEIN_KINASE_DOM"/>
    <property type="match status" value="1"/>
</dbReference>
<evidence type="ECO:0000256" key="3">
    <source>
        <dbReference type="ARBA" id="ARBA00022527"/>
    </source>
</evidence>
<evidence type="ECO:0000256" key="1">
    <source>
        <dbReference type="ARBA" id="ARBA00004479"/>
    </source>
</evidence>
<dbReference type="InterPro" id="IPR032872">
    <property type="entry name" value="WAK_assoc_C"/>
</dbReference>
<dbReference type="SUPFAM" id="SSF56112">
    <property type="entry name" value="Protein kinase-like (PK-like)"/>
    <property type="match status" value="1"/>
</dbReference>
<accession>A0AA88DLB8</accession>
<keyword evidence="8" id="KW-0325">Glycoprotein</keyword>
<dbReference type="PROSITE" id="PS00107">
    <property type="entry name" value="PROTEIN_KINASE_ATP"/>
    <property type="match status" value="1"/>
</dbReference>
<evidence type="ECO:0000256" key="6">
    <source>
        <dbReference type="ARBA" id="ARBA00022989"/>
    </source>
</evidence>
<comment type="caution">
    <text evidence="13">The sequence shown here is derived from an EMBL/GenBank/DDBJ whole genome shotgun (WGS) entry which is preliminary data.</text>
</comment>
<evidence type="ECO:0000313" key="13">
    <source>
        <dbReference type="EMBL" id="GMN57392.1"/>
    </source>
</evidence>
<evidence type="ECO:0000259" key="12">
    <source>
        <dbReference type="PROSITE" id="PS50011"/>
    </source>
</evidence>
<dbReference type="InterPro" id="IPR045874">
    <property type="entry name" value="LRK10/LRL21-25-like"/>
</dbReference>
<keyword evidence="7" id="KW-0472">Membrane</keyword>
<dbReference type="Gene3D" id="1.10.510.10">
    <property type="entry name" value="Transferase(Phosphotransferase) domain 1"/>
    <property type="match status" value="2"/>
</dbReference>
<keyword evidence="3" id="KW-0723">Serine/threonine-protein kinase</keyword>
<dbReference type="EC" id="2.7.11.1" evidence="2"/>
<keyword evidence="3" id="KW-0808">Transferase</keyword>
<comment type="catalytic activity">
    <reaction evidence="10">
        <text>L-seryl-[protein] + ATP = O-phospho-L-seryl-[protein] + ADP + H(+)</text>
        <dbReference type="Rhea" id="RHEA:17989"/>
        <dbReference type="Rhea" id="RHEA-COMP:9863"/>
        <dbReference type="Rhea" id="RHEA-COMP:11604"/>
        <dbReference type="ChEBI" id="CHEBI:15378"/>
        <dbReference type="ChEBI" id="CHEBI:29999"/>
        <dbReference type="ChEBI" id="CHEBI:30616"/>
        <dbReference type="ChEBI" id="CHEBI:83421"/>
        <dbReference type="ChEBI" id="CHEBI:456216"/>
        <dbReference type="EC" id="2.7.11.1"/>
    </reaction>
</comment>
<dbReference type="FunFam" id="3.30.200.20:FF:000644">
    <property type="entry name" value="Suppressor of npr1-1 constitutive 4"/>
    <property type="match status" value="1"/>
</dbReference>
<protein>
    <recommendedName>
        <fullName evidence="2">non-specific serine/threonine protein kinase</fullName>
        <ecNumber evidence="2">2.7.11.1</ecNumber>
    </recommendedName>
</protein>
<comment type="catalytic activity">
    <reaction evidence="9">
        <text>L-threonyl-[protein] + ATP = O-phospho-L-threonyl-[protein] + ADP + H(+)</text>
        <dbReference type="Rhea" id="RHEA:46608"/>
        <dbReference type="Rhea" id="RHEA-COMP:11060"/>
        <dbReference type="Rhea" id="RHEA-COMP:11605"/>
        <dbReference type="ChEBI" id="CHEBI:15378"/>
        <dbReference type="ChEBI" id="CHEBI:30013"/>
        <dbReference type="ChEBI" id="CHEBI:30616"/>
        <dbReference type="ChEBI" id="CHEBI:61977"/>
        <dbReference type="ChEBI" id="CHEBI:456216"/>
        <dbReference type="EC" id="2.7.11.1"/>
    </reaction>
</comment>
<dbReference type="Proteomes" id="UP001187192">
    <property type="component" value="Unassembled WGS sequence"/>
</dbReference>
<dbReference type="InterPro" id="IPR017441">
    <property type="entry name" value="Protein_kinase_ATP_BS"/>
</dbReference>
<keyword evidence="11" id="KW-0067">ATP-binding</keyword>
<dbReference type="Pfam" id="PF07714">
    <property type="entry name" value="PK_Tyr_Ser-Thr"/>
    <property type="match status" value="2"/>
</dbReference>
<dbReference type="InterPro" id="IPR011009">
    <property type="entry name" value="Kinase-like_dom_sf"/>
</dbReference>
<keyword evidence="14" id="KW-1185">Reference proteome</keyword>
<evidence type="ECO:0000256" key="11">
    <source>
        <dbReference type="PROSITE-ProRule" id="PRU10141"/>
    </source>
</evidence>
<evidence type="ECO:0000256" key="9">
    <source>
        <dbReference type="ARBA" id="ARBA00047899"/>
    </source>
</evidence>
<keyword evidence="4" id="KW-0812">Transmembrane</keyword>
<evidence type="ECO:0000256" key="2">
    <source>
        <dbReference type="ARBA" id="ARBA00012513"/>
    </source>
</evidence>
<keyword evidence="6" id="KW-1133">Transmembrane helix</keyword>
<comment type="subcellular location">
    <subcellularLocation>
        <location evidence="1">Membrane</location>
        <topology evidence="1">Single-pass type I membrane protein</topology>
    </subcellularLocation>
</comment>
<dbReference type="GO" id="GO:0016020">
    <property type="term" value="C:membrane"/>
    <property type="evidence" value="ECO:0007669"/>
    <property type="project" value="UniProtKB-SubCell"/>
</dbReference>
<dbReference type="AlphaFoldDB" id="A0AA88DLB8"/>
<dbReference type="InterPro" id="IPR000719">
    <property type="entry name" value="Prot_kinase_dom"/>
</dbReference>
<dbReference type="Pfam" id="PF14380">
    <property type="entry name" value="WAK_assoc"/>
    <property type="match status" value="2"/>
</dbReference>
<organism evidence="13 14">
    <name type="scientific">Ficus carica</name>
    <name type="common">Common fig</name>
    <dbReference type="NCBI Taxonomy" id="3494"/>
    <lineage>
        <taxon>Eukaryota</taxon>
        <taxon>Viridiplantae</taxon>
        <taxon>Streptophyta</taxon>
        <taxon>Embryophyta</taxon>
        <taxon>Tracheophyta</taxon>
        <taxon>Spermatophyta</taxon>
        <taxon>Magnoliopsida</taxon>
        <taxon>eudicotyledons</taxon>
        <taxon>Gunneridae</taxon>
        <taxon>Pentapetalae</taxon>
        <taxon>rosids</taxon>
        <taxon>fabids</taxon>
        <taxon>Rosales</taxon>
        <taxon>Moraceae</taxon>
        <taxon>Ficeae</taxon>
        <taxon>Ficus</taxon>
    </lineage>
</organism>